<keyword evidence="8 10" id="KW-0472">Membrane</keyword>
<keyword evidence="6 10" id="KW-0915">Sodium</keyword>
<dbReference type="GO" id="GO:0005886">
    <property type="term" value="C:plasma membrane"/>
    <property type="evidence" value="ECO:0007669"/>
    <property type="project" value="UniProtKB-SubCell"/>
</dbReference>
<proteinExistence type="inferred from homology"/>
<feature type="transmembrane region" description="Helical" evidence="10">
    <location>
        <begin position="154"/>
        <end position="174"/>
    </location>
</feature>
<keyword evidence="2 10" id="KW-0813">Transport</keyword>
<dbReference type="PANTHER" id="PTHR10110:SF86">
    <property type="entry name" value="SODIUM_HYDROGEN EXCHANGER 7"/>
    <property type="match status" value="1"/>
</dbReference>
<evidence type="ECO:0000256" key="3">
    <source>
        <dbReference type="ARBA" id="ARBA00022475"/>
    </source>
</evidence>
<dbReference type="NCBIfam" id="TIGR00831">
    <property type="entry name" value="a_cpa1"/>
    <property type="match status" value="1"/>
</dbReference>
<gene>
    <name evidence="12" type="ORF">UM93_06995</name>
</gene>
<dbReference type="KEGG" id="ari:UM93_06995"/>
<feature type="transmembrane region" description="Helical" evidence="10">
    <location>
        <begin position="304"/>
        <end position="325"/>
    </location>
</feature>
<evidence type="ECO:0000313" key="12">
    <source>
        <dbReference type="EMBL" id="AJT41324.1"/>
    </source>
</evidence>
<comment type="subcellular location">
    <subcellularLocation>
        <location evidence="1 10">Cell membrane</location>
        <topology evidence="1 10">Multi-pass membrane protein</topology>
    </subcellularLocation>
</comment>
<feature type="transmembrane region" description="Helical" evidence="10">
    <location>
        <begin position="53"/>
        <end position="70"/>
    </location>
</feature>
<evidence type="ECO:0000256" key="6">
    <source>
        <dbReference type="ARBA" id="ARBA00023053"/>
    </source>
</evidence>
<dbReference type="Proteomes" id="UP000061839">
    <property type="component" value="Chromosome"/>
</dbReference>
<dbReference type="SUPFAM" id="SSF57850">
    <property type="entry name" value="RING/U-box"/>
    <property type="match status" value="1"/>
</dbReference>
<dbReference type="InterPro" id="IPR001607">
    <property type="entry name" value="Znf_UBP"/>
</dbReference>
<dbReference type="PROSITE" id="PS50271">
    <property type="entry name" value="ZF_UBP"/>
    <property type="match status" value="1"/>
</dbReference>
<dbReference type="InterPro" id="IPR004705">
    <property type="entry name" value="Cation/H_exchanger_CPA1_bac"/>
</dbReference>
<organism evidence="12 13">
    <name type="scientific">Psychromicrobium lacuslunae</name>
    <dbReference type="NCBI Taxonomy" id="1618207"/>
    <lineage>
        <taxon>Bacteria</taxon>
        <taxon>Bacillati</taxon>
        <taxon>Actinomycetota</taxon>
        <taxon>Actinomycetes</taxon>
        <taxon>Micrococcales</taxon>
        <taxon>Micrococcaceae</taxon>
        <taxon>Psychromicrobium</taxon>
    </lineage>
</organism>
<evidence type="ECO:0000256" key="5">
    <source>
        <dbReference type="ARBA" id="ARBA00022989"/>
    </source>
</evidence>
<dbReference type="GO" id="GO:0051453">
    <property type="term" value="P:regulation of intracellular pH"/>
    <property type="evidence" value="ECO:0007669"/>
    <property type="project" value="TreeGrafter"/>
</dbReference>
<comment type="function">
    <text evidence="10">Na(+)/H(+) antiporter that extrudes sodium in exchange for external protons.</text>
</comment>
<evidence type="ECO:0000256" key="10">
    <source>
        <dbReference type="RuleBase" id="RU366002"/>
    </source>
</evidence>
<keyword evidence="10" id="KW-0050">Antiport</keyword>
<evidence type="ECO:0000256" key="8">
    <source>
        <dbReference type="ARBA" id="ARBA00023136"/>
    </source>
</evidence>
<dbReference type="InterPro" id="IPR013083">
    <property type="entry name" value="Znf_RING/FYVE/PHD"/>
</dbReference>
<dbReference type="Pfam" id="PF00999">
    <property type="entry name" value="Na_H_Exchanger"/>
    <property type="match status" value="1"/>
</dbReference>
<dbReference type="Pfam" id="PF02148">
    <property type="entry name" value="zf-UBP"/>
    <property type="match status" value="1"/>
</dbReference>
<dbReference type="GO" id="GO:0015386">
    <property type="term" value="F:potassium:proton antiporter activity"/>
    <property type="evidence" value="ECO:0007669"/>
    <property type="project" value="TreeGrafter"/>
</dbReference>
<dbReference type="GO" id="GO:0015385">
    <property type="term" value="F:sodium:proton antiporter activity"/>
    <property type="evidence" value="ECO:0007669"/>
    <property type="project" value="InterPro"/>
</dbReference>
<keyword evidence="7 10" id="KW-0406">Ion transport</keyword>
<feature type="transmembrane region" description="Helical" evidence="10">
    <location>
        <begin position="379"/>
        <end position="402"/>
    </location>
</feature>
<sequence length="625" mass="67252">MEFIGVLLAIVLVVCAVSAIGKRINISAPLLLVVVGAAASFIPQVEVELNPEIILVAILPPLLFAAAYQTSLVDFRSNRRAIGLLSVGYVIFTALGVGLVAYWVFPGISLAAAIALGAVVAPPDAVAATAIARRVGMPRRVVSILEGESLVNDATALVTLRAAIAATGGVISVWQTGAQFLWAAGGGVVIGVVVAIILTFIRKRVRNVAINTSMSLAAPFLAYLPAEELHLFDMPASGVLAVVVCGLLMGFKSPAMPGGASRMSQRSNWTTVQFLLENSVFLIIGLQAKTIIQEVQEDSLGLAAIWWGCLAVLVAVLLLRPIWVFPATYLPRLIPAVRQADPNPSWTSPAIISWAGMRGVVTLAAALTLPTELPHREVLILAALVVVGGTLALQGFTLPALVRTLKVRGPDKREDLLSEAAVMQRATSAGVAHLREITTDDDPPEVLAMLKRRTQERGLAAWERLGRPGSEAMTPSQRYAQLRQEMLDAERQEVLSLRRGGDYPHEVLAEVLNRLDVEESMLESALEDPEFDDPTEESITEGGCEHLQAARDRPVPETLVCEDCVKEGTSTVHYRMCLSCGKVACCDSSVGRHADRHYRQSGHPVMRSVETGESWRWCYPDELLG</sequence>
<accession>A0A0D4BYC9</accession>
<keyword evidence="5 10" id="KW-1133">Transmembrane helix</keyword>
<dbReference type="Gene3D" id="6.10.140.1330">
    <property type="match status" value="1"/>
</dbReference>
<evidence type="ECO:0000256" key="9">
    <source>
        <dbReference type="ARBA" id="ARBA00023201"/>
    </source>
</evidence>
<keyword evidence="9 10" id="KW-0739">Sodium transport</keyword>
<dbReference type="PATRIC" id="fig|1618207.4.peg.1417"/>
<dbReference type="HOGENOM" id="CLU_005912_8_2_11"/>
<evidence type="ECO:0000259" key="11">
    <source>
        <dbReference type="PROSITE" id="PS50271"/>
    </source>
</evidence>
<feature type="transmembrane region" description="Helical" evidence="10">
    <location>
        <begin position="272"/>
        <end position="292"/>
    </location>
</feature>
<dbReference type="GO" id="GO:0008270">
    <property type="term" value="F:zinc ion binding"/>
    <property type="evidence" value="ECO:0007669"/>
    <property type="project" value="InterPro"/>
</dbReference>
<evidence type="ECO:0000313" key="13">
    <source>
        <dbReference type="Proteomes" id="UP000061839"/>
    </source>
</evidence>
<protein>
    <submittedName>
        <fullName evidence="12">Sodium:proton antiporter</fullName>
    </submittedName>
</protein>
<name>A0A0D4BYC9_9MICC</name>
<dbReference type="AlphaFoldDB" id="A0A0D4BYC9"/>
<feature type="transmembrane region" description="Helical" evidence="10">
    <location>
        <begin position="180"/>
        <end position="201"/>
    </location>
</feature>
<feature type="transmembrane region" description="Helical" evidence="10">
    <location>
        <begin position="82"/>
        <end position="105"/>
    </location>
</feature>
<feature type="domain" description="UBP-type" evidence="11">
    <location>
        <begin position="542"/>
        <end position="625"/>
    </location>
</feature>
<feature type="transmembrane region" description="Helical" evidence="10">
    <location>
        <begin position="208"/>
        <end position="226"/>
    </location>
</feature>
<dbReference type="OrthoDB" id="57886at2"/>
<comment type="similarity">
    <text evidence="10">Belongs to the monovalent cation:proton antiporter 1 (CPA1) transporter (TC 2.A.36) family.</text>
</comment>
<keyword evidence="13" id="KW-1185">Reference proteome</keyword>
<evidence type="ECO:0000256" key="2">
    <source>
        <dbReference type="ARBA" id="ARBA00022448"/>
    </source>
</evidence>
<evidence type="ECO:0000256" key="4">
    <source>
        <dbReference type="ARBA" id="ARBA00022692"/>
    </source>
</evidence>
<dbReference type="RefSeq" id="WP_045074617.1">
    <property type="nucleotide sequence ID" value="NZ_CP011005.1"/>
</dbReference>
<reference evidence="12 13" key="1">
    <citation type="journal article" date="2015" name="Genome Announc.">
        <title>Complete Genome Sequencing of Protease-Producing Novel Arthrobacter sp. Strain IHBB 11108 Using PacBio Single-Molecule Real-Time Sequencing Technology.</title>
        <authorList>
            <person name="Kiran S."/>
            <person name="Swarnkar M.K."/>
            <person name="Pal M."/>
            <person name="Thakur R."/>
            <person name="Tewari R."/>
            <person name="Singh A.K."/>
            <person name="Gulati A."/>
        </authorList>
    </citation>
    <scope>NUCLEOTIDE SEQUENCE [LARGE SCALE GENOMIC DNA]</scope>
    <source>
        <strain evidence="12 13">IHBB 11108</strain>
    </source>
</reference>
<dbReference type="EMBL" id="CP011005">
    <property type="protein sequence ID" value="AJT41324.1"/>
    <property type="molecule type" value="Genomic_DNA"/>
</dbReference>
<feature type="transmembrane region" description="Helical" evidence="10">
    <location>
        <begin position="232"/>
        <end position="251"/>
    </location>
</feature>
<keyword evidence="3 10" id="KW-1003">Cell membrane</keyword>
<dbReference type="InterPro" id="IPR006153">
    <property type="entry name" value="Cation/H_exchanger_TM"/>
</dbReference>
<dbReference type="PANTHER" id="PTHR10110">
    <property type="entry name" value="SODIUM/HYDROGEN EXCHANGER"/>
    <property type="match status" value="1"/>
</dbReference>
<evidence type="ECO:0000256" key="7">
    <source>
        <dbReference type="ARBA" id="ARBA00023065"/>
    </source>
</evidence>
<evidence type="ECO:0000256" key="1">
    <source>
        <dbReference type="ARBA" id="ARBA00004651"/>
    </source>
</evidence>
<dbReference type="InterPro" id="IPR018422">
    <property type="entry name" value="Cation/H_exchanger_CPA1"/>
</dbReference>
<keyword evidence="4 10" id="KW-0812">Transmembrane</keyword>
<feature type="transmembrane region" description="Helical" evidence="10">
    <location>
        <begin position="111"/>
        <end position="133"/>
    </location>
</feature>
<dbReference type="GO" id="GO:0098719">
    <property type="term" value="P:sodium ion import across plasma membrane"/>
    <property type="evidence" value="ECO:0007669"/>
    <property type="project" value="TreeGrafter"/>
</dbReference>
<comment type="caution">
    <text evidence="10">Lacks conserved residue(s) required for the propagation of feature annotation.</text>
</comment>
<dbReference type="Gene3D" id="3.30.40.10">
    <property type="entry name" value="Zinc/RING finger domain, C3HC4 (zinc finger)"/>
    <property type="match status" value="1"/>
</dbReference>